<dbReference type="GO" id="GO:0005875">
    <property type="term" value="C:microtubule associated complex"/>
    <property type="evidence" value="ECO:0007669"/>
    <property type="project" value="TreeGrafter"/>
</dbReference>
<keyword evidence="3 6" id="KW-0067">ATP-binding</keyword>
<comment type="subcellular location">
    <subcellularLocation>
        <location evidence="1">Cytoplasm</location>
        <location evidence="1">Cytoskeleton</location>
    </subcellularLocation>
</comment>
<evidence type="ECO:0000313" key="10">
    <source>
        <dbReference type="Proteomes" id="UP000694620"/>
    </source>
</evidence>
<keyword evidence="4" id="KW-0206">Cytoskeleton</keyword>
<dbReference type="GO" id="GO:0003777">
    <property type="term" value="F:microtubule motor activity"/>
    <property type="evidence" value="ECO:0007669"/>
    <property type="project" value="InterPro"/>
</dbReference>
<dbReference type="PANTHER" id="PTHR47969:SF33">
    <property type="entry name" value="KINESIN-LIKE PROTEIN"/>
    <property type="match status" value="1"/>
</dbReference>
<organism evidence="9 10">
    <name type="scientific">Erpetoichthys calabaricus</name>
    <name type="common">Rope fish</name>
    <name type="synonym">Calamoichthys calabaricus</name>
    <dbReference type="NCBI Taxonomy" id="27687"/>
    <lineage>
        <taxon>Eukaryota</taxon>
        <taxon>Metazoa</taxon>
        <taxon>Chordata</taxon>
        <taxon>Craniata</taxon>
        <taxon>Vertebrata</taxon>
        <taxon>Euteleostomi</taxon>
        <taxon>Actinopterygii</taxon>
        <taxon>Polypteriformes</taxon>
        <taxon>Polypteridae</taxon>
        <taxon>Erpetoichthys</taxon>
    </lineage>
</organism>
<proteinExistence type="inferred from homology"/>
<dbReference type="Pfam" id="PF00225">
    <property type="entry name" value="Kinesin"/>
    <property type="match status" value="1"/>
</dbReference>
<evidence type="ECO:0000256" key="4">
    <source>
        <dbReference type="ARBA" id="ARBA00023212"/>
    </source>
</evidence>
<keyword evidence="6" id="KW-0493">Microtubule</keyword>
<dbReference type="SMART" id="SM00129">
    <property type="entry name" value="KISc"/>
    <property type="match status" value="1"/>
</dbReference>
<feature type="compositionally biased region" description="Polar residues" evidence="7">
    <location>
        <begin position="223"/>
        <end position="234"/>
    </location>
</feature>
<reference evidence="9" key="1">
    <citation type="submission" date="2021-06" db="EMBL/GenBank/DDBJ databases">
        <authorList>
            <consortium name="Wellcome Sanger Institute Data Sharing"/>
        </authorList>
    </citation>
    <scope>NUCLEOTIDE SEQUENCE [LARGE SCALE GENOMIC DNA]</scope>
</reference>
<dbReference type="GO" id="GO:0005874">
    <property type="term" value="C:microtubule"/>
    <property type="evidence" value="ECO:0007669"/>
    <property type="project" value="UniProtKB-KW"/>
</dbReference>
<keyword evidence="10" id="KW-1185">Reference proteome</keyword>
<evidence type="ECO:0000256" key="1">
    <source>
        <dbReference type="ARBA" id="ARBA00004245"/>
    </source>
</evidence>
<evidence type="ECO:0000256" key="5">
    <source>
        <dbReference type="PROSITE-ProRule" id="PRU00283"/>
    </source>
</evidence>
<keyword evidence="2 6" id="KW-0547">Nucleotide-binding</keyword>
<comment type="similarity">
    <text evidence="5 6">Belongs to the TRAFAC class myosin-kinesin ATPase superfamily. Kinesin family.</text>
</comment>
<evidence type="ECO:0000256" key="6">
    <source>
        <dbReference type="RuleBase" id="RU000394"/>
    </source>
</evidence>
<sequence length="448" mass="50192">MFVGTNFELLGTVMDLLERGMLNRQTSGHSLNEHSSRSHSIFTIHVENKAQDNALGSVGKQGKFCIVDLAGSERVKETGSFGELLEEACSINRSLLTLGNCISALVDTRKKERHIPYRDSKLTKLLADSLGGSGLTLMIACVSPAAACLQETLNVLRYANRAKTIKNRPIAKLDSKQRQTAHYDYQIKVLKAENQKLREKLQLLSVNSKQSAGKNTERESGENESLNQSIKNSPSIPNHSLYGLLQEFMLENCALRQEKSTLLRDNDTCRQEIQRLWNENKCLILKVEDMKRLVCSTTLDSGRQSRKESSNCGWVKGLHPPCCLLPSRHVTDLTTSEYCFHDSHLKNSPDSSVSFLPQPPPMTKQIMESSSNHNCKHGKYDGKCNDYVSISPISTPERSKQCPKWFNFTSPHHQSFTLRPEDKVEPSAPPLSTISSFELDTIIFPPLT</sequence>
<dbReference type="AlphaFoldDB" id="A0A8C4X8P5"/>
<dbReference type="InterPro" id="IPR001752">
    <property type="entry name" value="Kinesin_motor_dom"/>
</dbReference>
<evidence type="ECO:0000313" key="9">
    <source>
        <dbReference type="Ensembl" id="ENSECRP00000012882.1"/>
    </source>
</evidence>
<dbReference type="InterPro" id="IPR027417">
    <property type="entry name" value="P-loop_NTPase"/>
</dbReference>
<comment type="caution">
    <text evidence="5">Lacks conserved residue(s) required for the propagation of feature annotation.</text>
</comment>
<protein>
    <recommendedName>
        <fullName evidence="6">Kinesin-like protein</fullName>
    </recommendedName>
</protein>
<feature type="region of interest" description="Disordered" evidence="7">
    <location>
        <begin position="208"/>
        <end position="234"/>
    </location>
</feature>
<dbReference type="PANTHER" id="PTHR47969">
    <property type="entry name" value="CHROMOSOME-ASSOCIATED KINESIN KIF4A-RELATED"/>
    <property type="match status" value="1"/>
</dbReference>
<dbReference type="SUPFAM" id="SSF52540">
    <property type="entry name" value="P-loop containing nucleoside triphosphate hydrolases"/>
    <property type="match status" value="1"/>
</dbReference>
<dbReference type="GO" id="GO:0005524">
    <property type="term" value="F:ATP binding"/>
    <property type="evidence" value="ECO:0007669"/>
    <property type="project" value="UniProtKB-KW"/>
</dbReference>
<reference evidence="9" key="3">
    <citation type="submission" date="2025-09" db="UniProtKB">
        <authorList>
            <consortium name="Ensembl"/>
        </authorList>
    </citation>
    <scope>IDENTIFICATION</scope>
</reference>
<dbReference type="GO" id="GO:0051231">
    <property type="term" value="P:spindle elongation"/>
    <property type="evidence" value="ECO:0007669"/>
    <property type="project" value="TreeGrafter"/>
</dbReference>
<dbReference type="InterPro" id="IPR027640">
    <property type="entry name" value="Kinesin-like_fam"/>
</dbReference>
<dbReference type="PROSITE" id="PS00411">
    <property type="entry name" value="KINESIN_MOTOR_1"/>
    <property type="match status" value="1"/>
</dbReference>
<dbReference type="Ensembl" id="ENSECRT00000013103.1">
    <property type="protein sequence ID" value="ENSECRP00000012882.1"/>
    <property type="gene ID" value="ENSECRG00000008610.1"/>
</dbReference>
<dbReference type="InterPro" id="IPR036961">
    <property type="entry name" value="Kinesin_motor_dom_sf"/>
</dbReference>
<accession>A0A8C4X8P5</accession>
<evidence type="ECO:0000256" key="7">
    <source>
        <dbReference type="SAM" id="MobiDB-lite"/>
    </source>
</evidence>
<gene>
    <name evidence="9" type="primary">LOC114656540</name>
</gene>
<dbReference type="InterPro" id="IPR019821">
    <property type="entry name" value="Kinesin_motor_CS"/>
</dbReference>
<evidence type="ECO:0000256" key="2">
    <source>
        <dbReference type="ARBA" id="ARBA00022741"/>
    </source>
</evidence>
<evidence type="ECO:0000256" key="3">
    <source>
        <dbReference type="ARBA" id="ARBA00022840"/>
    </source>
</evidence>
<dbReference type="GO" id="GO:0007018">
    <property type="term" value="P:microtubule-based movement"/>
    <property type="evidence" value="ECO:0007669"/>
    <property type="project" value="InterPro"/>
</dbReference>
<reference evidence="9" key="2">
    <citation type="submission" date="2025-08" db="UniProtKB">
        <authorList>
            <consortium name="Ensembl"/>
        </authorList>
    </citation>
    <scope>IDENTIFICATION</scope>
</reference>
<keyword evidence="6" id="KW-0505">Motor protein</keyword>
<dbReference type="PROSITE" id="PS50067">
    <property type="entry name" value="KINESIN_MOTOR_2"/>
    <property type="match status" value="1"/>
</dbReference>
<dbReference type="GeneTree" id="ENSGT00940000161216"/>
<dbReference type="GO" id="GO:0008017">
    <property type="term" value="F:microtubule binding"/>
    <property type="evidence" value="ECO:0007669"/>
    <property type="project" value="InterPro"/>
</dbReference>
<dbReference type="PRINTS" id="PR00380">
    <property type="entry name" value="KINESINHEAVY"/>
</dbReference>
<feature type="domain" description="Kinesin motor" evidence="8">
    <location>
        <begin position="1"/>
        <end position="165"/>
    </location>
</feature>
<keyword evidence="4" id="KW-0963">Cytoplasm</keyword>
<dbReference type="Proteomes" id="UP000694620">
    <property type="component" value="Chromosome 8"/>
</dbReference>
<name>A0A8C4X8P5_ERPCA</name>
<dbReference type="Gene3D" id="3.40.850.10">
    <property type="entry name" value="Kinesin motor domain"/>
    <property type="match status" value="1"/>
</dbReference>
<evidence type="ECO:0000259" key="8">
    <source>
        <dbReference type="PROSITE" id="PS50067"/>
    </source>
</evidence>
<dbReference type="GO" id="GO:0007052">
    <property type="term" value="P:mitotic spindle organization"/>
    <property type="evidence" value="ECO:0007669"/>
    <property type="project" value="TreeGrafter"/>
</dbReference>